<evidence type="ECO:0000313" key="1">
    <source>
        <dbReference type="EMBL" id="MBC3797354.1"/>
    </source>
</evidence>
<dbReference type="RefSeq" id="WP_148606032.1">
    <property type="nucleotide sequence ID" value="NZ_RXYB01000030.1"/>
</dbReference>
<reference evidence="1 2" key="1">
    <citation type="journal article" date="2020" name="mSystems">
        <title>Defining Genomic and Predicted Metabolic Features of the Acetobacterium Genus.</title>
        <authorList>
            <person name="Ross D.E."/>
            <person name="Marshall C.W."/>
            <person name="Gulliver D."/>
            <person name="May H.D."/>
            <person name="Norman R.S."/>
        </authorList>
    </citation>
    <scope>NUCLEOTIDE SEQUENCE [LARGE SCALE GENOMIC DNA]</scope>
    <source>
        <strain evidence="1 2">DSM 9173</strain>
    </source>
</reference>
<keyword evidence="2" id="KW-1185">Reference proteome</keyword>
<evidence type="ECO:0000313" key="2">
    <source>
        <dbReference type="Proteomes" id="UP000653358"/>
    </source>
</evidence>
<dbReference type="Proteomes" id="UP000653358">
    <property type="component" value="Unassembled WGS sequence"/>
</dbReference>
<sequence length="91" mass="10107">MPARNAKVTPTPGINTNAWLEEDAAVLANQTQALMAVIDCLNDPRVQEIMGRWYLKNQPFADVAAAMAYDLRWMYQLHQRGLLAAEGSSAM</sequence>
<proteinExistence type="predicted"/>
<dbReference type="EMBL" id="WJBB01000010">
    <property type="protein sequence ID" value="MBC3797354.1"/>
    <property type="molecule type" value="Genomic_DNA"/>
</dbReference>
<protein>
    <submittedName>
        <fullName evidence="1">Uncharacterized protein</fullName>
    </submittedName>
</protein>
<accession>A0ABR6WLP2</accession>
<name>A0ABR6WLP2_9FIRM</name>
<organism evidence="1 2">
    <name type="scientific">Acetobacterium tundrae</name>
    <dbReference type="NCBI Taxonomy" id="132932"/>
    <lineage>
        <taxon>Bacteria</taxon>
        <taxon>Bacillati</taxon>
        <taxon>Bacillota</taxon>
        <taxon>Clostridia</taxon>
        <taxon>Eubacteriales</taxon>
        <taxon>Eubacteriaceae</taxon>
        <taxon>Acetobacterium</taxon>
    </lineage>
</organism>
<gene>
    <name evidence="1" type="ORF">GH807_09860</name>
</gene>
<comment type="caution">
    <text evidence="1">The sequence shown here is derived from an EMBL/GenBank/DDBJ whole genome shotgun (WGS) entry which is preliminary data.</text>
</comment>